<organism evidence="1 2">
    <name type="scientific">Thalassobacter stenotrophicus</name>
    <dbReference type="NCBI Taxonomy" id="266809"/>
    <lineage>
        <taxon>Bacteria</taxon>
        <taxon>Pseudomonadati</taxon>
        <taxon>Pseudomonadota</taxon>
        <taxon>Alphaproteobacteria</taxon>
        <taxon>Rhodobacterales</taxon>
        <taxon>Roseobacteraceae</taxon>
        <taxon>Thalassobacter</taxon>
    </lineage>
</organism>
<dbReference type="EMBL" id="CYRX01000007">
    <property type="protein sequence ID" value="CUH58938.1"/>
    <property type="molecule type" value="Genomic_DNA"/>
</dbReference>
<dbReference type="eggNOG" id="COG1317">
    <property type="taxonomic scope" value="Bacteria"/>
</dbReference>
<dbReference type="AlphaFoldDB" id="A0A0N7LSV3"/>
<accession>A0A0N7LSV3</accession>
<sequence>MSSFSRLSLEEFGAAPPRDVEATTEAAPAIDTTEIYETGYQAGWDDCLERSKRDQTHIAEALGKRLSDSHLTVDHARSEILAELKPLLADIVQKLLPALAQSGCRQRLLDEVVALAQDAAQAEIEIRVSHEELNAVTTLLEAHPDTPQVKLSADAALGLTQAHLKLGSTGRSIDILHVVDGIETAFEAVLSDDRPTNLTDEKDVLNG</sequence>
<name>A0A0N7LSV3_9RHOB</name>
<proteinExistence type="predicted"/>
<dbReference type="RefSeq" id="WP_058122268.1">
    <property type="nucleotide sequence ID" value="NZ_CYRX01000007.1"/>
</dbReference>
<dbReference type="Proteomes" id="UP000051298">
    <property type="component" value="Unassembled WGS sequence"/>
</dbReference>
<gene>
    <name evidence="1" type="ORF">THS5294_00218</name>
</gene>
<protein>
    <recommendedName>
        <fullName evidence="3">Flagellar assembly protein H</fullName>
    </recommendedName>
</protein>
<dbReference type="STRING" id="266809.PM03_07660"/>
<evidence type="ECO:0008006" key="3">
    <source>
        <dbReference type="Google" id="ProtNLM"/>
    </source>
</evidence>
<evidence type="ECO:0000313" key="2">
    <source>
        <dbReference type="Proteomes" id="UP000051298"/>
    </source>
</evidence>
<reference evidence="1 2" key="1">
    <citation type="submission" date="2015-09" db="EMBL/GenBank/DDBJ databases">
        <authorList>
            <consortium name="Swine Surveillance"/>
        </authorList>
    </citation>
    <scope>NUCLEOTIDE SEQUENCE [LARGE SCALE GENOMIC DNA]</scope>
    <source>
        <strain evidence="1 2">CECT 5294</strain>
    </source>
</reference>
<evidence type="ECO:0000313" key="1">
    <source>
        <dbReference type="EMBL" id="CUH58938.1"/>
    </source>
</evidence>